<name>A0A0E9XWK1_ANGAN</name>
<protein>
    <submittedName>
        <fullName evidence="2">Uncharacterized protein</fullName>
    </submittedName>
</protein>
<proteinExistence type="predicted"/>
<reference evidence="2" key="2">
    <citation type="journal article" date="2015" name="Fish Shellfish Immunol.">
        <title>Early steps in the European eel (Anguilla anguilla)-Vibrio vulnificus interaction in the gills: Role of the RtxA13 toxin.</title>
        <authorList>
            <person name="Callol A."/>
            <person name="Pajuelo D."/>
            <person name="Ebbesson L."/>
            <person name="Teles M."/>
            <person name="MacKenzie S."/>
            <person name="Amaro C."/>
        </authorList>
    </citation>
    <scope>NUCLEOTIDE SEQUENCE</scope>
</reference>
<dbReference type="AlphaFoldDB" id="A0A0E9XWK1"/>
<evidence type="ECO:0000256" key="1">
    <source>
        <dbReference type="SAM" id="Phobius"/>
    </source>
</evidence>
<accession>A0A0E9XWK1</accession>
<sequence>MTFFMHLLYVTLDKNVCRIMQCNVRSLPPSAGQKMALQQRKSDLKNVAMYKSIFCMVIKCMWILMLHTSCPLGIIKIY</sequence>
<reference evidence="2" key="1">
    <citation type="submission" date="2014-11" db="EMBL/GenBank/DDBJ databases">
        <authorList>
            <person name="Amaro Gonzalez C."/>
        </authorList>
    </citation>
    <scope>NUCLEOTIDE SEQUENCE</scope>
</reference>
<keyword evidence="1" id="KW-1133">Transmembrane helix</keyword>
<evidence type="ECO:0000313" key="2">
    <source>
        <dbReference type="EMBL" id="JAI06782.1"/>
    </source>
</evidence>
<dbReference type="EMBL" id="GBXM01001796">
    <property type="protein sequence ID" value="JAI06782.1"/>
    <property type="molecule type" value="Transcribed_RNA"/>
</dbReference>
<keyword evidence="1" id="KW-0472">Membrane</keyword>
<organism evidence="2">
    <name type="scientific">Anguilla anguilla</name>
    <name type="common">European freshwater eel</name>
    <name type="synonym">Muraena anguilla</name>
    <dbReference type="NCBI Taxonomy" id="7936"/>
    <lineage>
        <taxon>Eukaryota</taxon>
        <taxon>Metazoa</taxon>
        <taxon>Chordata</taxon>
        <taxon>Craniata</taxon>
        <taxon>Vertebrata</taxon>
        <taxon>Euteleostomi</taxon>
        <taxon>Actinopterygii</taxon>
        <taxon>Neopterygii</taxon>
        <taxon>Teleostei</taxon>
        <taxon>Anguilliformes</taxon>
        <taxon>Anguillidae</taxon>
        <taxon>Anguilla</taxon>
    </lineage>
</organism>
<feature type="transmembrane region" description="Helical" evidence="1">
    <location>
        <begin position="48"/>
        <end position="66"/>
    </location>
</feature>
<keyword evidence="1" id="KW-0812">Transmembrane</keyword>